<feature type="compositionally biased region" description="Basic and acidic residues" evidence="1">
    <location>
        <begin position="728"/>
        <end position="741"/>
    </location>
</feature>
<evidence type="ECO:0000313" key="2">
    <source>
        <dbReference type="EMBL" id="AVK77473.1"/>
    </source>
</evidence>
<dbReference type="Proteomes" id="UP000249758">
    <property type="component" value="Segment"/>
</dbReference>
<feature type="compositionally biased region" description="Basic residues" evidence="1">
    <location>
        <begin position="751"/>
        <end position="762"/>
    </location>
</feature>
<dbReference type="GeneID" id="36841928"/>
<dbReference type="KEGG" id="vg:36841928"/>
<proteinExistence type="predicted"/>
<feature type="region of interest" description="Disordered" evidence="1">
    <location>
        <begin position="728"/>
        <end position="771"/>
    </location>
</feature>
<protein>
    <recommendedName>
        <fullName evidence="3">Ankyrin repeat domain containing protein</fullName>
    </recommendedName>
</protein>
<organism evidence="2">
    <name type="scientific">Pandoravirus macleodensis</name>
    <dbReference type="NCBI Taxonomy" id="2107707"/>
    <lineage>
        <taxon>Viruses</taxon>
        <taxon>Pandoravirus</taxon>
    </lineage>
</organism>
<dbReference type="InterPro" id="IPR036770">
    <property type="entry name" value="Ankyrin_rpt-contain_sf"/>
</dbReference>
<evidence type="ECO:0000256" key="1">
    <source>
        <dbReference type="SAM" id="MobiDB-lite"/>
    </source>
</evidence>
<accession>A0A2U7UG45</accession>
<dbReference type="RefSeq" id="YP_009481469.1">
    <property type="nucleotide sequence ID" value="NC_037665.1"/>
</dbReference>
<gene>
    <name evidence="2" type="ORF">pmac_cds_785</name>
</gene>
<dbReference type="SUPFAM" id="SSF48403">
    <property type="entry name" value="Ankyrin repeat"/>
    <property type="match status" value="1"/>
</dbReference>
<evidence type="ECO:0008006" key="3">
    <source>
        <dbReference type="Google" id="ProtNLM"/>
    </source>
</evidence>
<dbReference type="EMBL" id="MG011691">
    <property type="protein sequence ID" value="AVK77473.1"/>
    <property type="molecule type" value="Genomic_DNA"/>
</dbReference>
<name>A0A2U7UG45_9VIRU</name>
<sequence>MEVCDSDSAHRGPTLADMPPEVLSSILAWLPASAVGACLVASRLFGVLSCSAAARYTAECIAQSAAGLCPCSRLCASDTAAAAQAYAGVPAAAQNNLPVRIVGHARDCLPNALSAAAAAGRLNVVCALYRHAILLWYGDPKAACCIDPVGPDPARTLIDIVRSSMRDNIHCRLKSCVTCTAFLAWLFRCDQPIDRFVSAFPIALAAGHTTTAIWIGAVSSPYRLVQAPAAALAIIGDGSRAGARPTESTDRPKANTVALVDGADERDLASADEKTQASDCPAEDSIDDIVLACLWRACPTEARFVRNAAAAGDLRALQRVARVRRHAAAAFGESHASAFPAGLDAAICAATEWRTPKTTLAWLWKAFDLASDRAMCRIVAKVAPACGLLDLGIEALCAFRRHTAALICESLVETSHRIVHGRALAGYEDPDGFAGAANADLFDFLDNVDDEPATAKLPCAIVAQTVRSGCPEAIDVALSRWRQCNMCAALGGFACLYFWWSHIDKCERATLDAGLIHVVEAHPHVFPTYDALGAVMRSPRANNSLIERVASRSWTVPPHDAALWIKQAASNGCAAPILFLLQEQRTTIDNHDTIDTGPALIAAANAGHLDIAALLMPQPTRKPLHKSDLDVISAIEGAVRACSRSALAWVIQHVNQRLYVNLWAAAAVNGDVDLVTDMVRETQSSATPLKRPRSFVPFVSMAVAHGHVECASVLMDLDRVCRHHVDHDVDANAGNHPRDAAPDGEDLDRSRRAKRQRTRSRTTKATVERPTPTLAPSYVVDALGRGHTHAIDWAASGPFRIPWRQVSISSALDRIGDPTRLATVLAWLLQSRAAQESPCVVADLHAWAECVLASRDPVRIGSVIKHCPWRDWGISVASVARAMCHCPVAMWRTVDARRPGILDDPCFVDAVVASGRVDLAAWMVDERRPSDKTLFGFDHVVAADKAANVAMASWLAMRLVH</sequence>
<reference evidence="2" key="1">
    <citation type="journal article" date="2018" name="Nat. Commun.">
        <title>Diversity and evolution of the emerging Pandoraviridae family.</title>
        <authorList>
            <person name="Legendre M."/>
            <person name="Fabre E."/>
            <person name="Poirot O."/>
            <person name="Jeudy S."/>
            <person name="Lartigue A."/>
            <person name="Alempic J.M."/>
            <person name="Beucher L."/>
            <person name="Philippe N."/>
            <person name="Bertaux L."/>
            <person name="Christo-Foroux E."/>
            <person name="Labadie K."/>
            <person name="Coute Y."/>
            <person name="Abergel C."/>
            <person name="Claverie J.M."/>
        </authorList>
    </citation>
    <scope>NUCLEOTIDE SEQUENCE [LARGE SCALE GENOMIC DNA]</scope>
    <source>
        <strain evidence="2">Macleodensis</strain>
    </source>
</reference>